<dbReference type="PROSITE" id="PS50222">
    <property type="entry name" value="EF_HAND_2"/>
    <property type="match status" value="1"/>
</dbReference>
<name>A0AAD9UNQ4_9APIC</name>
<dbReference type="Gene3D" id="1.10.238.10">
    <property type="entry name" value="EF-hand"/>
    <property type="match status" value="2"/>
</dbReference>
<dbReference type="GO" id="GO:0016460">
    <property type="term" value="C:myosin II complex"/>
    <property type="evidence" value="ECO:0007669"/>
    <property type="project" value="TreeGrafter"/>
</dbReference>
<protein>
    <recommendedName>
        <fullName evidence="1">Calmodulin</fullName>
    </recommendedName>
</protein>
<accession>A0AAD9UNQ4</accession>
<dbReference type="AlphaFoldDB" id="A0AAD9UNQ4"/>
<dbReference type="PANTHER" id="PTHR23048">
    <property type="entry name" value="MYOSIN LIGHT CHAIN 1, 3"/>
    <property type="match status" value="1"/>
</dbReference>
<dbReference type="InterPro" id="IPR002048">
    <property type="entry name" value="EF_hand_dom"/>
</dbReference>
<evidence type="ECO:0000313" key="6">
    <source>
        <dbReference type="EMBL" id="KAK2196283.1"/>
    </source>
</evidence>
<gene>
    <name evidence="6" type="ORF">BdWA1_001525</name>
</gene>
<comment type="caution">
    <text evidence="6">The sequence shown here is derived from an EMBL/GenBank/DDBJ whole genome shotgun (WGS) entry which is preliminary data.</text>
</comment>
<dbReference type="SUPFAM" id="SSF47473">
    <property type="entry name" value="EF-hand"/>
    <property type="match status" value="1"/>
</dbReference>
<dbReference type="RefSeq" id="XP_067803125.1">
    <property type="nucleotide sequence ID" value="XM_067946561.1"/>
</dbReference>
<keyword evidence="2" id="KW-0479">Metal-binding</keyword>
<dbReference type="GO" id="GO:0005509">
    <property type="term" value="F:calcium ion binding"/>
    <property type="evidence" value="ECO:0007669"/>
    <property type="project" value="InterPro"/>
</dbReference>
<evidence type="ECO:0000313" key="7">
    <source>
        <dbReference type="Proteomes" id="UP001214638"/>
    </source>
</evidence>
<evidence type="ECO:0000256" key="3">
    <source>
        <dbReference type="ARBA" id="ARBA00022737"/>
    </source>
</evidence>
<feature type="domain" description="EF-hand" evidence="5">
    <location>
        <begin position="79"/>
        <end position="114"/>
    </location>
</feature>
<dbReference type="InterPro" id="IPR050230">
    <property type="entry name" value="CALM/Myosin/TropC-like"/>
</dbReference>
<dbReference type="EMBL" id="JALLKP010000002">
    <property type="protein sequence ID" value="KAK2196283.1"/>
    <property type="molecule type" value="Genomic_DNA"/>
</dbReference>
<reference evidence="6" key="1">
    <citation type="journal article" date="2023" name="Nat. Microbiol.">
        <title>Babesia duncani multi-omics identifies virulence factors and drug targets.</title>
        <authorList>
            <person name="Singh P."/>
            <person name="Lonardi S."/>
            <person name="Liang Q."/>
            <person name="Vydyam P."/>
            <person name="Khabirova E."/>
            <person name="Fang T."/>
            <person name="Gihaz S."/>
            <person name="Thekkiniath J."/>
            <person name="Munshi M."/>
            <person name="Abel S."/>
            <person name="Ciampossin L."/>
            <person name="Batugedara G."/>
            <person name="Gupta M."/>
            <person name="Lu X.M."/>
            <person name="Lenz T."/>
            <person name="Chakravarty S."/>
            <person name="Cornillot E."/>
            <person name="Hu Y."/>
            <person name="Ma W."/>
            <person name="Gonzalez L.M."/>
            <person name="Sanchez S."/>
            <person name="Estrada K."/>
            <person name="Sanchez-Flores A."/>
            <person name="Montero E."/>
            <person name="Harb O.S."/>
            <person name="Le Roch K.G."/>
            <person name="Mamoun C.B."/>
        </authorList>
    </citation>
    <scope>NUCLEOTIDE SEQUENCE</scope>
    <source>
        <strain evidence="6">WA1</strain>
    </source>
</reference>
<keyword evidence="4" id="KW-0007">Acetylation</keyword>
<organism evidence="6 7">
    <name type="scientific">Babesia duncani</name>
    <dbReference type="NCBI Taxonomy" id="323732"/>
    <lineage>
        <taxon>Eukaryota</taxon>
        <taxon>Sar</taxon>
        <taxon>Alveolata</taxon>
        <taxon>Apicomplexa</taxon>
        <taxon>Aconoidasida</taxon>
        <taxon>Piroplasmida</taxon>
        <taxon>Babesiidae</taxon>
        <taxon>Babesia</taxon>
    </lineage>
</organism>
<dbReference type="PANTHER" id="PTHR23048:SF0">
    <property type="entry name" value="CALMODULIN LIKE 3"/>
    <property type="match status" value="1"/>
</dbReference>
<evidence type="ECO:0000256" key="4">
    <source>
        <dbReference type="ARBA" id="ARBA00022990"/>
    </source>
</evidence>
<evidence type="ECO:0000256" key="1">
    <source>
        <dbReference type="ARBA" id="ARBA00020786"/>
    </source>
</evidence>
<keyword evidence="7" id="KW-1185">Reference proteome</keyword>
<dbReference type="InterPro" id="IPR011992">
    <property type="entry name" value="EF-hand-dom_pair"/>
</dbReference>
<evidence type="ECO:0000256" key="2">
    <source>
        <dbReference type="ARBA" id="ARBA00022723"/>
    </source>
</evidence>
<dbReference type="KEGG" id="bdw:94335823"/>
<keyword evidence="3" id="KW-0677">Repeat</keyword>
<sequence>MANAEIEAMFKSYSAGKPFVLATSIDEIVRELVRLTPTNQSQGYAPSIAELEDFKRRIGTTCDLETLCEFIATIGHPEDTRENLLELFKFYDKANTGTIDKALLQTILENVGEPLNEEEIEEFFTNTCNYGDKVPYKDLVDKLIMK</sequence>
<dbReference type="GeneID" id="94335823"/>
<dbReference type="Proteomes" id="UP001214638">
    <property type="component" value="Unassembled WGS sequence"/>
</dbReference>
<evidence type="ECO:0000259" key="5">
    <source>
        <dbReference type="PROSITE" id="PS50222"/>
    </source>
</evidence>
<proteinExistence type="predicted"/>